<name>A0A2H0LV83_9BACT</name>
<organism evidence="3 4">
    <name type="scientific">Candidatus Ghiorseimicrobium undicola</name>
    <dbReference type="NCBI Taxonomy" id="1974746"/>
    <lineage>
        <taxon>Bacteria</taxon>
        <taxon>Pseudomonadati</taxon>
        <taxon>Candidatus Omnitrophota</taxon>
        <taxon>Candidatus Ghiorseimicrobium</taxon>
    </lineage>
</organism>
<dbReference type="Pfam" id="PF07085">
    <property type="entry name" value="DRTGG"/>
    <property type="match status" value="1"/>
</dbReference>
<dbReference type="InterPro" id="IPR010766">
    <property type="entry name" value="DRTGG"/>
</dbReference>
<dbReference type="SUPFAM" id="SSF75138">
    <property type="entry name" value="HprK N-terminal domain-like"/>
    <property type="match status" value="1"/>
</dbReference>
<dbReference type="CDD" id="cd03109">
    <property type="entry name" value="DTBS"/>
    <property type="match status" value="1"/>
</dbReference>
<sequence length="366" mass="40022">MSNNHKNIFIAATRQNDGKTTTCLGLISNFSKMYKKIGFIKPIGQRYLIEEGVKVDEDSVLIEEVCGIKCGLKDMSPVAVEKGFTEEYILHPNKEAITERILASYERIAAQKDFVVIEGTGHAGVGSVFDHSNAYVAKLLGAKVILVSSGGIGRPIDEIVLNKTLFDSCGVRLLGVIINKIMPDKFDKINKLVRKGLSRKGIDVLGVIPYHPRLCAPTIGQVAEEADFKLICGEEGLNNVVMKIIVGAMGPHDALNYISDRCLMITPGDREDMIMTALNCHSSQIKGCINVSGIVLSGGVIPHKTIIDFAQSINVPILLSSLDTYKVASIIHDLTIKIRPQDNEKIEEIINLVKNNVDLERISADI</sequence>
<evidence type="ECO:0000259" key="2">
    <source>
        <dbReference type="Pfam" id="PF07085"/>
    </source>
</evidence>
<dbReference type="Gene3D" id="3.40.1390.20">
    <property type="entry name" value="HprK N-terminal domain-like"/>
    <property type="match status" value="1"/>
</dbReference>
<dbReference type="EMBL" id="PCWA01000109">
    <property type="protein sequence ID" value="PIQ88320.1"/>
    <property type="molecule type" value="Genomic_DNA"/>
</dbReference>
<evidence type="ECO:0000256" key="1">
    <source>
        <dbReference type="ARBA" id="ARBA00011643"/>
    </source>
</evidence>
<dbReference type="Proteomes" id="UP000229641">
    <property type="component" value="Unassembled WGS sequence"/>
</dbReference>
<proteinExistence type="predicted"/>
<dbReference type="SUPFAM" id="SSF52540">
    <property type="entry name" value="P-loop containing nucleoside triphosphate hydrolases"/>
    <property type="match status" value="1"/>
</dbReference>
<dbReference type="PANTHER" id="PTHR43356:SF2">
    <property type="entry name" value="PHOSPHATE ACETYLTRANSFERASE"/>
    <property type="match status" value="1"/>
</dbReference>
<dbReference type="Pfam" id="PF13500">
    <property type="entry name" value="AAA_26"/>
    <property type="match status" value="1"/>
</dbReference>
<dbReference type="InterPro" id="IPR050500">
    <property type="entry name" value="Phos_Acetyltrans/Butyryltrans"/>
</dbReference>
<comment type="subunit">
    <text evidence="1">Homohexamer.</text>
</comment>
<dbReference type="InterPro" id="IPR027417">
    <property type="entry name" value="P-loop_NTPase"/>
</dbReference>
<dbReference type="PANTHER" id="PTHR43356">
    <property type="entry name" value="PHOSPHATE ACETYLTRANSFERASE"/>
    <property type="match status" value="1"/>
</dbReference>
<dbReference type="Gene3D" id="3.40.50.300">
    <property type="entry name" value="P-loop containing nucleotide triphosphate hydrolases"/>
    <property type="match status" value="1"/>
</dbReference>
<dbReference type="AlphaFoldDB" id="A0A2H0LV83"/>
<reference evidence="3 4" key="1">
    <citation type="submission" date="2017-09" db="EMBL/GenBank/DDBJ databases">
        <title>Depth-based differentiation of microbial function through sediment-hosted aquifers and enrichment of novel symbionts in the deep terrestrial subsurface.</title>
        <authorList>
            <person name="Probst A.J."/>
            <person name="Ladd B."/>
            <person name="Jarett J.K."/>
            <person name="Geller-Mcgrath D.E."/>
            <person name="Sieber C.M."/>
            <person name="Emerson J.B."/>
            <person name="Anantharaman K."/>
            <person name="Thomas B.C."/>
            <person name="Malmstrom R."/>
            <person name="Stieglmeier M."/>
            <person name="Klingl A."/>
            <person name="Woyke T."/>
            <person name="Ryan C.M."/>
            <person name="Banfield J.F."/>
        </authorList>
    </citation>
    <scope>NUCLEOTIDE SEQUENCE [LARGE SCALE GENOMIC DNA]</scope>
    <source>
        <strain evidence="3">CG11_big_fil_rev_8_21_14_0_20_42_13</strain>
    </source>
</reference>
<gene>
    <name evidence="3" type="ORF">COV72_08415</name>
</gene>
<dbReference type="InterPro" id="IPR028979">
    <property type="entry name" value="Ser_kin/Pase_Hpr-like_N_sf"/>
</dbReference>
<feature type="domain" description="DRTGG" evidence="2">
    <location>
        <begin position="222"/>
        <end position="333"/>
    </location>
</feature>
<comment type="caution">
    <text evidence="3">The sequence shown here is derived from an EMBL/GenBank/DDBJ whole genome shotgun (WGS) entry which is preliminary data.</text>
</comment>
<accession>A0A2H0LV83</accession>
<evidence type="ECO:0000313" key="3">
    <source>
        <dbReference type="EMBL" id="PIQ88320.1"/>
    </source>
</evidence>
<protein>
    <recommendedName>
        <fullName evidence="2">DRTGG domain-containing protein</fullName>
    </recommendedName>
</protein>
<evidence type="ECO:0000313" key="4">
    <source>
        <dbReference type="Proteomes" id="UP000229641"/>
    </source>
</evidence>